<dbReference type="eggNOG" id="COG0524">
    <property type="taxonomic scope" value="Bacteria"/>
</dbReference>
<dbReference type="GO" id="GO:0043565">
    <property type="term" value="F:sequence-specific DNA binding"/>
    <property type="evidence" value="ECO:0007669"/>
    <property type="project" value="InterPro"/>
</dbReference>
<dbReference type="STRING" id="643648.Slip_1039"/>
<keyword evidence="3" id="KW-1185">Reference proteome</keyword>
<dbReference type="EMBL" id="CP002048">
    <property type="protein sequence ID" value="ADI01818.1"/>
    <property type="molecule type" value="Genomic_DNA"/>
</dbReference>
<dbReference type="InterPro" id="IPR036390">
    <property type="entry name" value="WH_DNA-bd_sf"/>
</dbReference>
<dbReference type="InterPro" id="IPR000485">
    <property type="entry name" value="AsnC-type_HTH_dom"/>
</dbReference>
<reference evidence="3" key="1">
    <citation type="journal article" date="2010" name="Stand. Genomic Sci.">
        <title>Complete genome sequence of Syntrophothermus lipocalidus type strain (TGB-C1T).</title>
        <authorList>
            <consortium name="US DOE Joint Genome Institute (JGI-PGF)"/>
            <person name="Djao O."/>
            <person name="Zhang X."/>
            <person name="Lucas S."/>
            <person name="Lapidus A."/>
            <person name="Glavina Del Rio T."/>
            <person name="Nolan M."/>
            <person name="Tice H."/>
            <person name="Cheng J."/>
            <person name="Han C."/>
            <person name="Tapia R."/>
            <person name="Goodwin L."/>
            <person name="Pitluck S."/>
            <person name="Liolios K."/>
            <person name="Ivanova N."/>
            <person name="Mavromatis K."/>
            <person name="Mikhailova N."/>
            <person name="Ovchinnikova G."/>
            <person name="Pati A."/>
            <person name="Brambilla E."/>
            <person name="Chen A."/>
            <person name="Palaniappan K."/>
            <person name="Land M."/>
            <person name="Hauser L."/>
            <person name="Chang Y."/>
            <person name="Jeffries C."/>
            <person name="Rohde M."/>
            <person name="Sikorski J."/>
            <person name="Spring S."/>
            <person name="Goker M."/>
            <person name="Detter J."/>
            <person name="Woyke T."/>
            <person name="Bristow J."/>
            <person name="Eisen J."/>
            <person name="Markowitz V."/>
            <person name="Hugenholtz P."/>
            <person name="Kyrpides N."/>
            <person name="Klenk H."/>
        </authorList>
    </citation>
    <scope>NUCLEOTIDE SEQUENCE [LARGE SCALE GENOMIC DNA]</scope>
    <source>
        <strain evidence="3">DSM 12680 / TGB-C1</strain>
    </source>
</reference>
<dbReference type="HOGENOM" id="CLU_027634_11_2_9"/>
<dbReference type="Pfam" id="PF13412">
    <property type="entry name" value="HTH_24"/>
    <property type="match status" value="1"/>
</dbReference>
<organism evidence="2 3">
    <name type="scientific">Syntrophothermus lipocalidus (strain DSM 12680 / TGB-C1)</name>
    <dbReference type="NCBI Taxonomy" id="643648"/>
    <lineage>
        <taxon>Bacteria</taxon>
        <taxon>Bacillati</taxon>
        <taxon>Bacillota</taxon>
        <taxon>Clostridia</taxon>
        <taxon>Eubacteriales</taxon>
        <taxon>Syntrophomonadaceae</taxon>
        <taxon>Syntrophothermus</taxon>
    </lineage>
</organism>
<feature type="domain" description="Carbohydrate kinase PfkB" evidence="1">
    <location>
        <begin position="82"/>
        <end position="160"/>
    </location>
</feature>
<dbReference type="InterPro" id="IPR011991">
    <property type="entry name" value="ArsR-like_HTH"/>
</dbReference>
<sequence length="334" mass="36463">MGLKLTAREKEILEILRKEPLISQDELARRLGIARSSAAVHVSNLMKKGVILGRGYVFNERVSSVVLGQSGVEIAVETGMRENWETVTRITTGIGGFAYKVATNLARFGLGVKILTALGIDEEGDRLIERLMKEEVDTSSLYRSSQHGTGKRVRVISQDGLVEYSDDVGLDVFEGLLDIWSHLLTGCEWLLVEHNFLEMVLRKLAQRESSQWPYICTLQLVGKEGSLADVFSDCHLLVLGVSGGEVEGWIEKGLGLVDKGLGSFVVTDGTSKVFVVNRKGSTEVTLAPNQGFEVTRGLEAFLAGIVYGLAQGYQYRQAVRIGSRVASLTEGGNV</sequence>
<dbReference type="SUPFAM" id="SSF46785">
    <property type="entry name" value="Winged helix' DNA-binding domain"/>
    <property type="match status" value="1"/>
</dbReference>
<evidence type="ECO:0000313" key="3">
    <source>
        <dbReference type="Proteomes" id="UP000000378"/>
    </source>
</evidence>
<dbReference type="Gene3D" id="3.40.1190.20">
    <property type="match status" value="1"/>
</dbReference>
<accession>D7CM83</accession>
<dbReference type="eggNOG" id="COG1522">
    <property type="taxonomic scope" value="Bacteria"/>
</dbReference>
<dbReference type="RefSeq" id="WP_013175220.1">
    <property type="nucleotide sequence ID" value="NC_014220.1"/>
</dbReference>
<evidence type="ECO:0000259" key="1">
    <source>
        <dbReference type="Pfam" id="PF00294"/>
    </source>
</evidence>
<dbReference type="PRINTS" id="PR00033">
    <property type="entry name" value="HTHASNC"/>
</dbReference>
<dbReference type="CDD" id="cd00090">
    <property type="entry name" value="HTH_ARSR"/>
    <property type="match status" value="1"/>
</dbReference>
<evidence type="ECO:0000313" key="2">
    <source>
        <dbReference type="EMBL" id="ADI01818.1"/>
    </source>
</evidence>
<dbReference type="InterPro" id="IPR036388">
    <property type="entry name" value="WH-like_DNA-bd_sf"/>
</dbReference>
<dbReference type="AlphaFoldDB" id="D7CM83"/>
<name>D7CM83_SYNLT</name>
<dbReference type="Proteomes" id="UP000000378">
    <property type="component" value="Chromosome"/>
</dbReference>
<dbReference type="InterPro" id="IPR029056">
    <property type="entry name" value="Ribokinase-like"/>
</dbReference>
<reference evidence="2 3" key="2">
    <citation type="journal article" date="2010" name="Stand. Genomic Sci.">
        <title>Complete genome sequence of Syntrophothermus lipocalidus type strain (TGB-C1).</title>
        <authorList>
            <person name="Djao O.D."/>
            <person name="Zhang X."/>
            <person name="Lucas S."/>
            <person name="Lapidus A."/>
            <person name="Del Rio T.G."/>
            <person name="Nolan M."/>
            <person name="Tice H."/>
            <person name="Cheng J.F."/>
            <person name="Han C."/>
            <person name="Tapia R."/>
            <person name="Goodwin L."/>
            <person name="Pitluck S."/>
            <person name="Liolios K."/>
            <person name="Ivanova N."/>
            <person name="Mavromatis K."/>
            <person name="Mikhailova N."/>
            <person name="Ovchinnikova G."/>
            <person name="Pati A."/>
            <person name="Brambilla E."/>
            <person name="Chen A."/>
            <person name="Palaniappan K."/>
            <person name="Land M."/>
            <person name="Hauser L."/>
            <person name="Chang Y.J."/>
            <person name="Jeffries C.D."/>
            <person name="Rohde M."/>
            <person name="Sikorski J."/>
            <person name="Spring S."/>
            <person name="Goker M."/>
            <person name="Detter J.C."/>
            <person name="Woyke T."/>
            <person name="Bristow J."/>
            <person name="Eisen J.A."/>
            <person name="Markowitz V."/>
            <person name="Hugenholtz P."/>
            <person name="Kyrpides N.C."/>
            <person name="Klenk H.P."/>
        </authorList>
    </citation>
    <scope>NUCLEOTIDE SEQUENCE [LARGE SCALE GENOMIC DNA]</scope>
    <source>
        <strain evidence="3">DSM 12680 / TGB-C1</strain>
    </source>
</reference>
<dbReference type="InterPro" id="IPR011611">
    <property type="entry name" value="PfkB_dom"/>
</dbReference>
<dbReference type="SUPFAM" id="SSF53613">
    <property type="entry name" value="Ribokinase-like"/>
    <property type="match status" value="1"/>
</dbReference>
<dbReference type="KEGG" id="slp:Slip_1039"/>
<proteinExistence type="predicted"/>
<dbReference type="Pfam" id="PF00294">
    <property type="entry name" value="PfkB"/>
    <property type="match status" value="1"/>
</dbReference>
<dbReference type="Gene3D" id="1.10.10.10">
    <property type="entry name" value="Winged helix-like DNA-binding domain superfamily/Winged helix DNA-binding domain"/>
    <property type="match status" value="1"/>
</dbReference>
<protein>
    <submittedName>
        <fullName evidence="2">Transcriptional regulator, MarR family</fullName>
    </submittedName>
</protein>
<gene>
    <name evidence="2" type="ordered locus">Slip_1039</name>
</gene>